<evidence type="ECO:0000256" key="4">
    <source>
        <dbReference type="SAM" id="Phobius"/>
    </source>
</evidence>
<dbReference type="InterPro" id="IPR027417">
    <property type="entry name" value="P-loop_NTPase"/>
</dbReference>
<proteinExistence type="predicted"/>
<gene>
    <name evidence="6" type="ORF">IB211_00728c</name>
</gene>
<dbReference type="Proteomes" id="UP000064844">
    <property type="component" value="Chromosome"/>
</dbReference>
<feature type="domain" description="FtsK" evidence="5">
    <location>
        <begin position="210"/>
        <end position="399"/>
    </location>
</feature>
<dbReference type="GO" id="GO:0016020">
    <property type="term" value="C:membrane"/>
    <property type="evidence" value="ECO:0007669"/>
    <property type="project" value="UniProtKB-SubCell"/>
</dbReference>
<feature type="transmembrane region" description="Helical" evidence="4">
    <location>
        <begin position="68"/>
        <end position="92"/>
    </location>
</feature>
<evidence type="ECO:0000313" key="6">
    <source>
        <dbReference type="EMBL" id="ALP93123.1"/>
    </source>
</evidence>
<accession>A0A0S2W190</accession>
<dbReference type="AlphaFoldDB" id="A0A0S2W190"/>
<dbReference type="PROSITE" id="PS50901">
    <property type="entry name" value="FTSK"/>
    <property type="match status" value="1"/>
</dbReference>
<reference evidence="6 7" key="1">
    <citation type="journal article" date="2015" name="Nat. Commun.">
        <title>Production of butyrate from lysine and the Amadori product fructoselysine by a human gut commensal.</title>
        <authorList>
            <person name="Bui T.P."/>
            <person name="Ritari J."/>
            <person name="Boeren S."/>
            <person name="de Waard P."/>
            <person name="Plugge C.M."/>
            <person name="de Vos W.M."/>
        </authorList>
    </citation>
    <scope>NUCLEOTIDE SEQUENCE [LARGE SCALE GENOMIC DNA]</scope>
    <source>
        <strain evidence="6 7">AF211</strain>
    </source>
</reference>
<dbReference type="RefSeq" id="WP_058117131.1">
    <property type="nucleotide sequence ID" value="NZ_CP011307.1"/>
</dbReference>
<feature type="binding site" evidence="3">
    <location>
        <begin position="227"/>
        <end position="234"/>
    </location>
    <ligand>
        <name>ATP</name>
        <dbReference type="ChEBI" id="CHEBI:30616"/>
    </ligand>
</feature>
<evidence type="ECO:0000256" key="2">
    <source>
        <dbReference type="ARBA" id="ARBA00022840"/>
    </source>
</evidence>
<evidence type="ECO:0000313" key="7">
    <source>
        <dbReference type="Proteomes" id="UP000064844"/>
    </source>
</evidence>
<dbReference type="PANTHER" id="PTHR22683">
    <property type="entry name" value="SPORULATION PROTEIN RELATED"/>
    <property type="match status" value="1"/>
</dbReference>
<sequence length="436" mass="48321">MTRNDKDTITRRTENRHLLRCMKAGLMAARDTPHKGLLLTAYLAGAVLVWLFRGHLFGLDAYGMFSPVLNAVIDLLVPLYAVGGLLAVLVLLGTPWGGREAKEGLQKVGLVNHAGEAPILLCKQRDKDTPRLTLWEFDPCGIPLGEWEDKRARIETALNITIAKMTWAEGRKIICVYAVPAESDFPALLPWKDKYLSPDSFVLVLGESLTGPVTVNLANIPHILLGGSTGSGKSVLLKLLLMQAVEKGAEVYIADFKGGVDFPRVWRQKCHMCFREDELLHTLDQLTAVLECRKKRLEETECKDLDTYNEATGEGLPRLVFACDEVAEMLDKTGADNERKKLLAQIENKLSTIARQGRAFGIHLILATQRPDATIIPGQIRNNMDFRVCGRADSVLSQIILDNTSAAEQIPKDARGRFITGDGTVFQGYLFNEEQL</sequence>
<keyword evidence="6" id="KW-0132">Cell division</keyword>
<dbReference type="PATRIC" id="fig|1297617.4.peg.741"/>
<name>A0A0S2W190_9FIRM</name>
<dbReference type="GO" id="GO:0051301">
    <property type="term" value="P:cell division"/>
    <property type="evidence" value="ECO:0007669"/>
    <property type="project" value="UniProtKB-KW"/>
</dbReference>
<dbReference type="SUPFAM" id="SSF52540">
    <property type="entry name" value="P-loop containing nucleoside triphosphate hydrolases"/>
    <property type="match status" value="1"/>
</dbReference>
<keyword evidence="4" id="KW-0472">Membrane</keyword>
<dbReference type="InterPro" id="IPR050206">
    <property type="entry name" value="FtsK/SpoIIIE/SftA"/>
</dbReference>
<dbReference type="PANTHER" id="PTHR22683:SF41">
    <property type="entry name" value="DNA TRANSLOCASE FTSK"/>
    <property type="match status" value="1"/>
</dbReference>
<dbReference type="EMBL" id="CP011307">
    <property type="protein sequence ID" value="ALP93123.1"/>
    <property type="molecule type" value="Genomic_DNA"/>
</dbReference>
<dbReference type="Gene3D" id="3.40.50.300">
    <property type="entry name" value="P-loop containing nucleotide triphosphate hydrolases"/>
    <property type="match status" value="1"/>
</dbReference>
<keyword evidence="6" id="KW-0131">Cell cycle</keyword>
<evidence type="ECO:0000256" key="3">
    <source>
        <dbReference type="PROSITE-ProRule" id="PRU00289"/>
    </source>
</evidence>
<reference evidence="7" key="2">
    <citation type="submission" date="2015-04" db="EMBL/GenBank/DDBJ databases">
        <title>A butyrogenic pathway from the amino acid lysine in a human gut commensal.</title>
        <authorList>
            <person name="de Vos W.M."/>
            <person name="Bui N.T.P."/>
            <person name="Plugge C.M."/>
            <person name="Ritari J."/>
        </authorList>
    </citation>
    <scope>NUCLEOTIDE SEQUENCE [LARGE SCALE GENOMIC DNA]</scope>
    <source>
        <strain evidence="7">AF211</strain>
    </source>
</reference>
<dbReference type="KEGG" id="ibu:IB211_00728c"/>
<dbReference type="InterPro" id="IPR002543">
    <property type="entry name" value="FtsK_dom"/>
</dbReference>
<protein>
    <submittedName>
        <fullName evidence="6">Cell division protein FtsK</fullName>
    </submittedName>
</protein>
<dbReference type="STRING" id="1297617.IB211_00728c"/>
<keyword evidence="1 3" id="KW-0547">Nucleotide-binding</keyword>
<keyword evidence="4" id="KW-1133">Transmembrane helix</keyword>
<organism evidence="6 7">
    <name type="scientific">Intestinimonas butyriciproducens</name>
    <dbReference type="NCBI Taxonomy" id="1297617"/>
    <lineage>
        <taxon>Bacteria</taxon>
        <taxon>Bacillati</taxon>
        <taxon>Bacillota</taxon>
        <taxon>Clostridia</taxon>
        <taxon>Eubacteriales</taxon>
        <taxon>Intestinimonas</taxon>
    </lineage>
</organism>
<dbReference type="GO" id="GO:0003677">
    <property type="term" value="F:DNA binding"/>
    <property type="evidence" value="ECO:0007669"/>
    <property type="project" value="InterPro"/>
</dbReference>
<evidence type="ECO:0000256" key="1">
    <source>
        <dbReference type="ARBA" id="ARBA00022741"/>
    </source>
</evidence>
<evidence type="ECO:0000259" key="5">
    <source>
        <dbReference type="PROSITE" id="PS50901"/>
    </source>
</evidence>
<keyword evidence="7" id="KW-1185">Reference proteome</keyword>
<keyword evidence="4" id="KW-0812">Transmembrane</keyword>
<dbReference type="GO" id="GO:0005524">
    <property type="term" value="F:ATP binding"/>
    <property type="evidence" value="ECO:0007669"/>
    <property type="project" value="UniProtKB-UniRule"/>
</dbReference>
<feature type="transmembrane region" description="Helical" evidence="4">
    <location>
        <begin position="36"/>
        <end position="56"/>
    </location>
</feature>
<keyword evidence="2 3" id="KW-0067">ATP-binding</keyword>
<dbReference type="CDD" id="cd01127">
    <property type="entry name" value="TrwB_TraG_TraD_VirD4"/>
    <property type="match status" value="1"/>
</dbReference>
<dbReference type="Pfam" id="PF01580">
    <property type="entry name" value="FtsK_SpoIIIE"/>
    <property type="match status" value="1"/>
</dbReference>